<evidence type="ECO:0000256" key="1">
    <source>
        <dbReference type="ARBA" id="ARBA00022729"/>
    </source>
</evidence>
<dbReference type="RefSeq" id="WP_221870772.1">
    <property type="nucleotide sequence ID" value="NZ_JACWFH010000005.1"/>
</dbReference>
<dbReference type="PANTHER" id="PTHR35936:SF17">
    <property type="entry name" value="ARGININE-BINDING EXTRACELLULAR PROTEIN ARTP"/>
    <property type="match status" value="1"/>
</dbReference>
<keyword evidence="2" id="KW-0564">Palmitate</keyword>
<organism evidence="6 7">
    <name type="scientific">Mesobacillus maritimus</name>
    <dbReference type="NCBI Taxonomy" id="1643336"/>
    <lineage>
        <taxon>Bacteria</taxon>
        <taxon>Bacillati</taxon>
        <taxon>Bacillota</taxon>
        <taxon>Bacilli</taxon>
        <taxon>Bacillales</taxon>
        <taxon>Bacillaceae</taxon>
        <taxon>Mesobacillus</taxon>
    </lineage>
</organism>
<dbReference type="CDD" id="cd01002">
    <property type="entry name" value="PBP2_Ehub_like"/>
    <property type="match status" value="1"/>
</dbReference>
<proteinExistence type="predicted"/>
<evidence type="ECO:0000313" key="7">
    <source>
        <dbReference type="Proteomes" id="UP000769780"/>
    </source>
</evidence>
<dbReference type="SUPFAM" id="SSF53850">
    <property type="entry name" value="Periplasmic binding protein-like II"/>
    <property type="match status" value="1"/>
</dbReference>
<evidence type="ECO:0000256" key="2">
    <source>
        <dbReference type="ARBA" id="ARBA00023139"/>
    </source>
</evidence>
<reference evidence="6 7" key="1">
    <citation type="submission" date="2020-07" db="EMBL/GenBank/DDBJ databases">
        <title>Fungal Genomes of the International Space Station.</title>
        <authorList>
            <person name="Seuylemezian A."/>
            <person name="Singh N.K."/>
            <person name="Wood J."/>
            <person name="Venkateswaran K."/>
        </authorList>
    </citation>
    <scope>NUCLEOTIDE SEQUENCE [LARGE SCALE GENOMIC DNA]</scope>
    <source>
        <strain evidence="6 7">PL-B2</strain>
    </source>
</reference>
<keyword evidence="7" id="KW-1185">Reference proteome</keyword>
<dbReference type="SMART" id="SM00062">
    <property type="entry name" value="PBPb"/>
    <property type="match status" value="1"/>
</dbReference>
<evidence type="ECO:0000259" key="5">
    <source>
        <dbReference type="SMART" id="SM00062"/>
    </source>
</evidence>
<protein>
    <submittedName>
        <fullName evidence="6">Ectoine/hydroxyectoine ABC transporter substrate-binding protein EhuB</fullName>
    </submittedName>
</protein>
<keyword evidence="1 4" id="KW-0732">Signal</keyword>
<dbReference type="Gene3D" id="3.40.190.10">
    <property type="entry name" value="Periplasmic binding protein-like II"/>
    <property type="match status" value="2"/>
</dbReference>
<dbReference type="InterPro" id="IPR014337">
    <property type="entry name" value="Ectoine_EhuB"/>
</dbReference>
<keyword evidence="3" id="KW-0449">Lipoprotein</keyword>
<feature type="signal peptide" evidence="4">
    <location>
        <begin position="1"/>
        <end position="27"/>
    </location>
</feature>
<dbReference type="EMBL" id="JACWFH010000005">
    <property type="protein sequence ID" value="MBY0095640.1"/>
    <property type="molecule type" value="Genomic_DNA"/>
</dbReference>
<evidence type="ECO:0000313" key="6">
    <source>
        <dbReference type="EMBL" id="MBY0095640.1"/>
    </source>
</evidence>
<feature type="chain" id="PRO_5046426432" evidence="4">
    <location>
        <begin position="28"/>
        <end position="294"/>
    </location>
</feature>
<dbReference type="NCBIfam" id="TIGR02995">
    <property type="entry name" value="ectoine_ehuB"/>
    <property type="match status" value="1"/>
</dbReference>
<gene>
    <name evidence="6" type="primary">ehuB</name>
    <name evidence="6" type="ORF">H0185_02235</name>
</gene>
<name>A0ABS7K0E1_9BACI</name>
<dbReference type="InterPro" id="IPR001638">
    <property type="entry name" value="Solute-binding_3/MltF_N"/>
</dbReference>
<comment type="caution">
    <text evidence="6">The sequence shown here is derived from an EMBL/GenBank/DDBJ whole genome shotgun (WGS) entry which is preliminary data.</text>
</comment>
<dbReference type="PANTHER" id="PTHR35936">
    <property type="entry name" value="MEMBRANE-BOUND LYTIC MUREIN TRANSGLYCOSYLASE F"/>
    <property type="match status" value="1"/>
</dbReference>
<sequence>MKKLYSVLTISLLVLFLAACSSTSSNSNGKDKGTQSVLDKAREEGKIVVGFSGEKPYAYEDENGNLTGQSVEVAKAVFKELGIEEVEGVLTKFGSLIPGLQSGQFDVITAGMYITPERCEQVLFGEPEYSIGEALAVQKGNPLNLHSYEDIVNNPYVKVAIMNGAIEIDYLTSMGIDEDQFEIVQDIPSNITALESGRVDAITMTGPTLESALATANAKNIERVEDFTQPVIDGESIRGYGAAAFSTEDEELVAAYNEELAKIKESGELLDINSEFGFTEADMPGEMTTEQLCN</sequence>
<accession>A0ABS7K0E1</accession>
<dbReference type="PROSITE" id="PS51257">
    <property type="entry name" value="PROKAR_LIPOPROTEIN"/>
    <property type="match status" value="1"/>
</dbReference>
<evidence type="ECO:0000256" key="3">
    <source>
        <dbReference type="ARBA" id="ARBA00023288"/>
    </source>
</evidence>
<dbReference type="Pfam" id="PF00497">
    <property type="entry name" value="SBP_bac_3"/>
    <property type="match status" value="1"/>
</dbReference>
<feature type="domain" description="Solute-binding protein family 3/N-terminal" evidence="5">
    <location>
        <begin position="46"/>
        <end position="280"/>
    </location>
</feature>
<evidence type="ECO:0000256" key="4">
    <source>
        <dbReference type="SAM" id="SignalP"/>
    </source>
</evidence>
<dbReference type="Proteomes" id="UP000769780">
    <property type="component" value="Unassembled WGS sequence"/>
</dbReference>